<accession>A0A1B0AD80</accession>
<evidence type="ECO:0000313" key="2">
    <source>
        <dbReference type="Proteomes" id="UP000092445"/>
    </source>
</evidence>
<dbReference type="InterPro" id="IPR005312">
    <property type="entry name" value="DUF1759"/>
</dbReference>
<reference evidence="1" key="2">
    <citation type="submission" date="2020-05" db="UniProtKB">
        <authorList>
            <consortium name="EnsemblMetazoa"/>
        </authorList>
    </citation>
    <scope>IDENTIFICATION</scope>
    <source>
        <strain evidence="1">IAEA</strain>
    </source>
</reference>
<dbReference type="VEuPathDB" id="VectorBase:GPAI041861"/>
<evidence type="ECO:0000313" key="1">
    <source>
        <dbReference type="EnsemblMetazoa" id="GPAI041861-PA"/>
    </source>
</evidence>
<dbReference type="AlphaFoldDB" id="A0A1B0AD80"/>
<dbReference type="Pfam" id="PF03564">
    <property type="entry name" value="DUF1759"/>
    <property type="match status" value="1"/>
</dbReference>
<organism evidence="1 2">
    <name type="scientific">Glossina pallidipes</name>
    <name type="common">Tsetse fly</name>
    <dbReference type="NCBI Taxonomy" id="7398"/>
    <lineage>
        <taxon>Eukaryota</taxon>
        <taxon>Metazoa</taxon>
        <taxon>Ecdysozoa</taxon>
        <taxon>Arthropoda</taxon>
        <taxon>Hexapoda</taxon>
        <taxon>Insecta</taxon>
        <taxon>Pterygota</taxon>
        <taxon>Neoptera</taxon>
        <taxon>Endopterygota</taxon>
        <taxon>Diptera</taxon>
        <taxon>Brachycera</taxon>
        <taxon>Muscomorpha</taxon>
        <taxon>Hippoboscoidea</taxon>
        <taxon>Glossinidae</taxon>
        <taxon>Glossina</taxon>
    </lineage>
</organism>
<dbReference type="STRING" id="7398.A0A1B0AD80"/>
<keyword evidence="2" id="KW-1185">Reference proteome</keyword>
<sequence>MDSVDRKGKASCCYDKHRNLSNLWDAFETIDDQLPILFGDQLDIEYFNSQYYEQMQAFTVEYLDIFNKEADHLKGAEVLEPALKTFLAGLTNFNPNEPQQFYTVRIDTISKLCNQVEDLYDQAWEQFSDPLINGLDQDNPNQFQSMRLLVSTLVEKMSNHLATTSNATFIKTLHDTTQECLFALNNIGIGTKEWDTMLVHILINKLDRTRHIRFEQSLRQPKELPSIGDLLSFWNSNSKQWKQ</sequence>
<proteinExistence type="predicted"/>
<reference evidence="2" key="1">
    <citation type="submission" date="2014-03" db="EMBL/GenBank/DDBJ databases">
        <authorList>
            <person name="Aksoy S."/>
            <person name="Warren W."/>
            <person name="Wilson R.K."/>
        </authorList>
    </citation>
    <scope>NUCLEOTIDE SEQUENCE [LARGE SCALE GENOMIC DNA]</scope>
    <source>
        <strain evidence="2">IAEA</strain>
    </source>
</reference>
<name>A0A1B0AD80_GLOPL</name>
<protein>
    <submittedName>
        <fullName evidence="1">Uncharacterized protein</fullName>
    </submittedName>
</protein>
<dbReference type="Proteomes" id="UP000092445">
    <property type="component" value="Unassembled WGS sequence"/>
</dbReference>
<dbReference type="EnsemblMetazoa" id="GPAI041861-RA">
    <property type="protein sequence ID" value="GPAI041861-PA"/>
    <property type="gene ID" value="GPAI041861"/>
</dbReference>